<accession>A0A5B6VQS2</accession>
<feature type="compositionally biased region" description="Basic and acidic residues" evidence="5">
    <location>
        <begin position="1"/>
        <end position="15"/>
    </location>
</feature>
<dbReference type="InterPro" id="IPR000504">
    <property type="entry name" value="RRM_dom"/>
</dbReference>
<dbReference type="InterPro" id="IPR035979">
    <property type="entry name" value="RBD_domain_sf"/>
</dbReference>
<comment type="subcellular location">
    <subcellularLocation>
        <location evidence="1">Nucleus</location>
    </subcellularLocation>
</comment>
<feature type="compositionally biased region" description="Basic and acidic residues" evidence="5">
    <location>
        <begin position="240"/>
        <end position="249"/>
    </location>
</feature>
<dbReference type="CDD" id="cd21546">
    <property type="entry name" value="SPOC_FPA-like"/>
    <property type="match status" value="1"/>
</dbReference>
<proteinExistence type="predicted"/>
<dbReference type="Gene3D" id="3.30.70.330">
    <property type="match status" value="2"/>
</dbReference>
<name>A0A5B6VQS2_9ROSI</name>
<sequence>MSGRGGRDRSRRDHPPSGISSRGNAPPSRHLWVGNLSHSILEPDLTDHFLQFGELESVAFQPGRSYAFINFMNEEEAISAMKALQGFPVAGNPLRIEFAKASDAILCNFFMHIAKQNRTVELSLTYCSTSLSDRSDENTSNFKAYICLWKTHSYDAIMFVTVLAGRCPFCVKESVVTLQMFLTHTLSTMGIIFLYWGLLDGSLVAFVLFDKSSTPSRDEDYLPRRDEQRSKVRGSTFSPRDNRARRASPEHFSLDKSKVNDRSGDPSEVLWIGFPALLKVDEGILRKAFSPFGEIEKITVFPGRSYAFVRFRRLSSACRAKETLQGKLFGNPRVHICFAKSEGGSSNSGRVSVNAPNSPRFRSNGRLGSSENFLHDRSFAETEDASIRSPYMSNYDSGDVDVYSFKRKGSSWSGGSTYEPWRFEEGEPDPRVPQDMYEHSKSPMRYHDYPPKLPQKSAFYEEPWDMPEDHYHVHGAKKLRTGSFPPEKELPEYSLSDLEQEKRAFPRMLSDVPQPEAFDKNFEPAALGCKQIPDRPTSFTPTRGERNDHWKPSYDGFPVGSGSLQSNIVERKRFTQEMDQPSLKEWKWEGTIAKGGTPVCRARCFPVGKVLDMMLPEFLDCTARTGLDMLAKHYYQASSAWVVFFVPESDADMGFYNEFMNYLGEKQRAAVAKLDDMTTLFLVPPSDFSEKVLKVPGKLSISGVVLRLEHSGSTLGSAHLNERSDANSLPFHGDPSYAKPSTASGSFPSMTYPELSRQGIKDISYPGNGATSTPPVSLSASAHSVGNVSDMYNEQRRDYAPEQNTMFGAGWSSHDQQHPVSITRIAPSQVPSFDPAIQGIQPFMPRAVQETYTSTADSSGIPLPGNSKPSMLEFKSSVPLSMPSNALQPEQLAQLASSLIGQQGQVGNAPNASMGESFRHANIMDHSDMMRQSQGYGLQNNQPVPELSTSQYSQLQQLQQQQTSNSAAAVSQAPQRSQQLQGAGLPEEGDGDPQKRLQATLQLAAALLQQIQQGKGT</sequence>
<comment type="caution">
    <text evidence="7">The sequence shown here is derived from an EMBL/GenBank/DDBJ whole genome shotgun (WGS) entry which is preliminary data.</text>
</comment>
<feature type="compositionally biased region" description="Polar residues" evidence="5">
    <location>
        <begin position="769"/>
        <end position="781"/>
    </location>
</feature>
<dbReference type="OrthoDB" id="439808at2759"/>
<feature type="region of interest" description="Disordered" evidence="5">
    <location>
        <begin position="347"/>
        <end position="368"/>
    </location>
</feature>
<evidence type="ECO:0000256" key="3">
    <source>
        <dbReference type="ARBA" id="ARBA00023242"/>
    </source>
</evidence>
<evidence type="ECO:0000313" key="8">
    <source>
        <dbReference type="Proteomes" id="UP000325315"/>
    </source>
</evidence>
<feature type="domain" description="RRM" evidence="6">
    <location>
        <begin position="29"/>
        <end position="101"/>
    </location>
</feature>
<dbReference type="CDD" id="cd00590">
    <property type="entry name" value="RRM_SF"/>
    <property type="match status" value="2"/>
</dbReference>
<evidence type="ECO:0000313" key="7">
    <source>
        <dbReference type="EMBL" id="KAA3471348.1"/>
    </source>
</evidence>
<dbReference type="Pfam" id="PF07744">
    <property type="entry name" value="SPOC"/>
    <property type="match status" value="1"/>
</dbReference>
<feature type="region of interest" description="Disordered" evidence="5">
    <location>
        <begin position="726"/>
        <end position="781"/>
    </location>
</feature>
<feature type="region of interest" description="Disordered" evidence="5">
    <location>
        <begin position="933"/>
        <end position="998"/>
    </location>
</feature>
<dbReference type="GO" id="GO:0005634">
    <property type="term" value="C:nucleus"/>
    <property type="evidence" value="ECO:0007669"/>
    <property type="project" value="UniProtKB-SubCell"/>
</dbReference>
<dbReference type="PROSITE" id="PS50102">
    <property type="entry name" value="RRM"/>
    <property type="match status" value="2"/>
</dbReference>
<evidence type="ECO:0000259" key="6">
    <source>
        <dbReference type="PROSITE" id="PS50102"/>
    </source>
</evidence>
<dbReference type="AlphaFoldDB" id="A0A5B6VQS2"/>
<feature type="compositionally biased region" description="Polar residues" evidence="5">
    <location>
        <begin position="355"/>
        <end position="368"/>
    </location>
</feature>
<evidence type="ECO:0000256" key="5">
    <source>
        <dbReference type="SAM" id="MobiDB-lite"/>
    </source>
</evidence>
<feature type="compositionally biased region" description="Polar residues" evidence="5">
    <location>
        <begin position="933"/>
        <end position="943"/>
    </location>
</feature>
<organism evidence="7 8">
    <name type="scientific">Gossypium australe</name>
    <dbReference type="NCBI Taxonomy" id="47621"/>
    <lineage>
        <taxon>Eukaryota</taxon>
        <taxon>Viridiplantae</taxon>
        <taxon>Streptophyta</taxon>
        <taxon>Embryophyta</taxon>
        <taxon>Tracheophyta</taxon>
        <taxon>Spermatophyta</taxon>
        <taxon>Magnoliopsida</taxon>
        <taxon>eudicotyledons</taxon>
        <taxon>Gunneridae</taxon>
        <taxon>Pentapetalae</taxon>
        <taxon>rosids</taxon>
        <taxon>malvids</taxon>
        <taxon>Malvales</taxon>
        <taxon>Malvaceae</taxon>
        <taxon>Malvoideae</taxon>
        <taxon>Gossypium</taxon>
    </lineage>
</organism>
<feature type="region of interest" description="Disordered" evidence="5">
    <location>
        <begin position="529"/>
        <end position="554"/>
    </location>
</feature>
<feature type="compositionally biased region" description="Polar residues" evidence="5">
    <location>
        <begin position="739"/>
        <end position="749"/>
    </location>
</feature>
<dbReference type="Proteomes" id="UP000325315">
    <property type="component" value="Unassembled WGS sequence"/>
</dbReference>
<dbReference type="Pfam" id="PF00076">
    <property type="entry name" value="RRM_1"/>
    <property type="match status" value="2"/>
</dbReference>
<dbReference type="EMBL" id="SMMG02000006">
    <property type="protein sequence ID" value="KAA3471348.1"/>
    <property type="molecule type" value="Genomic_DNA"/>
</dbReference>
<dbReference type="SMART" id="SM00360">
    <property type="entry name" value="RRM"/>
    <property type="match status" value="2"/>
</dbReference>
<dbReference type="FunFam" id="3.30.70.330:FF:000522">
    <property type="entry name" value="RNA recognition motif (RRM)-containing protein"/>
    <property type="match status" value="1"/>
</dbReference>
<dbReference type="SUPFAM" id="SSF54928">
    <property type="entry name" value="RNA-binding domain, RBD"/>
    <property type="match status" value="2"/>
</dbReference>
<evidence type="ECO:0000256" key="1">
    <source>
        <dbReference type="ARBA" id="ARBA00004123"/>
    </source>
</evidence>
<evidence type="ECO:0000256" key="2">
    <source>
        <dbReference type="ARBA" id="ARBA00022884"/>
    </source>
</evidence>
<reference evidence="8" key="1">
    <citation type="journal article" date="2019" name="Plant Biotechnol. J.">
        <title>Genome sequencing of the Australian wild diploid species Gossypium australe highlights disease resistance and delayed gland morphogenesis.</title>
        <authorList>
            <person name="Cai Y."/>
            <person name="Cai X."/>
            <person name="Wang Q."/>
            <person name="Wang P."/>
            <person name="Zhang Y."/>
            <person name="Cai C."/>
            <person name="Xu Y."/>
            <person name="Wang K."/>
            <person name="Zhou Z."/>
            <person name="Wang C."/>
            <person name="Geng S."/>
            <person name="Li B."/>
            <person name="Dong Q."/>
            <person name="Hou Y."/>
            <person name="Wang H."/>
            <person name="Ai P."/>
            <person name="Liu Z."/>
            <person name="Yi F."/>
            <person name="Sun M."/>
            <person name="An G."/>
            <person name="Cheng J."/>
            <person name="Zhang Y."/>
            <person name="Shi Q."/>
            <person name="Xie Y."/>
            <person name="Shi X."/>
            <person name="Chang Y."/>
            <person name="Huang F."/>
            <person name="Chen Y."/>
            <person name="Hong S."/>
            <person name="Mi L."/>
            <person name="Sun Q."/>
            <person name="Zhang L."/>
            <person name="Zhou B."/>
            <person name="Peng R."/>
            <person name="Zhang X."/>
            <person name="Liu F."/>
        </authorList>
    </citation>
    <scope>NUCLEOTIDE SEQUENCE [LARGE SCALE GENOMIC DNA]</scope>
    <source>
        <strain evidence="8">cv. PA1801</strain>
    </source>
</reference>
<keyword evidence="2 4" id="KW-0694">RNA-binding</keyword>
<keyword evidence="8" id="KW-1185">Reference proteome</keyword>
<feature type="region of interest" description="Disordered" evidence="5">
    <location>
        <begin position="1"/>
        <end position="26"/>
    </location>
</feature>
<dbReference type="PANTHER" id="PTHR23189">
    <property type="entry name" value="RNA RECOGNITION MOTIF-CONTAINING"/>
    <property type="match status" value="1"/>
</dbReference>
<dbReference type="InterPro" id="IPR012921">
    <property type="entry name" value="SPOC_C"/>
</dbReference>
<feature type="compositionally biased region" description="Basic and acidic residues" evidence="5">
    <location>
        <begin position="216"/>
        <end position="230"/>
    </location>
</feature>
<feature type="region of interest" description="Disordered" evidence="5">
    <location>
        <begin position="213"/>
        <end position="249"/>
    </location>
</feature>
<dbReference type="GO" id="GO:0003723">
    <property type="term" value="F:RNA binding"/>
    <property type="evidence" value="ECO:0007669"/>
    <property type="project" value="UniProtKB-UniRule"/>
</dbReference>
<evidence type="ECO:0000256" key="4">
    <source>
        <dbReference type="PROSITE-ProRule" id="PRU00176"/>
    </source>
</evidence>
<feature type="compositionally biased region" description="Low complexity" evidence="5">
    <location>
        <begin position="947"/>
        <end position="973"/>
    </location>
</feature>
<feature type="compositionally biased region" description="Basic and acidic residues" evidence="5">
    <location>
        <begin position="543"/>
        <end position="552"/>
    </location>
</feature>
<dbReference type="InterPro" id="IPR012677">
    <property type="entry name" value="Nucleotide-bd_a/b_plait_sf"/>
</dbReference>
<feature type="domain" description="RRM" evidence="6">
    <location>
        <begin position="267"/>
        <end position="341"/>
    </location>
</feature>
<keyword evidence="3" id="KW-0539">Nucleus</keyword>
<gene>
    <name evidence="7" type="ORF">EPI10_016978</name>
</gene>
<protein>
    <submittedName>
        <fullName evidence="7">Flowering time control protein FPA-like</fullName>
    </submittedName>
</protein>